<dbReference type="GO" id="GO:0006955">
    <property type="term" value="P:immune response"/>
    <property type="evidence" value="ECO:0007669"/>
    <property type="project" value="InterPro"/>
</dbReference>
<keyword evidence="2" id="KW-0202">Cytokine</keyword>
<dbReference type="GO" id="GO:0005615">
    <property type="term" value="C:extracellular space"/>
    <property type="evidence" value="ECO:0007669"/>
    <property type="project" value="UniProtKB-KW"/>
</dbReference>
<dbReference type="PRINTS" id="PR00437">
    <property type="entry name" value="SMALLCYTKCXC"/>
</dbReference>
<reference evidence="5" key="2">
    <citation type="submission" date="2025-09" db="UniProtKB">
        <authorList>
            <consortium name="Ensembl"/>
        </authorList>
    </citation>
    <scope>IDENTIFICATION</scope>
</reference>
<evidence type="ECO:0000256" key="2">
    <source>
        <dbReference type="ARBA" id="ARBA00022514"/>
    </source>
</evidence>
<feature type="signal peptide" evidence="3">
    <location>
        <begin position="1"/>
        <end position="19"/>
    </location>
</feature>
<dbReference type="Gene3D" id="2.40.50.40">
    <property type="match status" value="1"/>
</dbReference>
<dbReference type="GO" id="GO:0006952">
    <property type="term" value="P:defense response"/>
    <property type="evidence" value="ECO:0007669"/>
    <property type="project" value="InterPro"/>
</dbReference>
<evidence type="ECO:0000256" key="3">
    <source>
        <dbReference type="SAM" id="SignalP"/>
    </source>
</evidence>
<evidence type="ECO:0000259" key="4">
    <source>
        <dbReference type="Pfam" id="PF00048"/>
    </source>
</evidence>
<dbReference type="SUPFAM" id="SSF54117">
    <property type="entry name" value="Interleukin 8-like chemokines"/>
    <property type="match status" value="1"/>
</dbReference>
<feature type="chain" id="PRO_5025650007" evidence="3">
    <location>
        <begin position="20"/>
        <end position="130"/>
    </location>
</feature>
<dbReference type="Proteomes" id="UP000472270">
    <property type="component" value="Unassembled WGS sequence"/>
</dbReference>
<evidence type="ECO:0000313" key="6">
    <source>
        <dbReference type="Proteomes" id="UP000472270"/>
    </source>
</evidence>
<dbReference type="Ensembl" id="ENSSRHT00000001576.1">
    <property type="protein sequence ID" value="ENSSRHP00000001514.1"/>
    <property type="gene ID" value="ENSSRHG00000000967.1"/>
</dbReference>
<dbReference type="GO" id="GO:0008009">
    <property type="term" value="F:chemokine activity"/>
    <property type="evidence" value="ECO:0007669"/>
    <property type="project" value="InterPro"/>
</dbReference>
<dbReference type="InterPro" id="IPR001811">
    <property type="entry name" value="Chemokine_IL8-like_dom"/>
</dbReference>
<keyword evidence="6" id="KW-1185">Reference proteome</keyword>
<organism evidence="5 6">
    <name type="scientific">Sinocyclocheilus rhinocerous</name>
    <dbReference type="NCBI Taxonomy" id="307959"/>
    <lineage>
        <taxon>Eukaryota</taxon>
        <taxon>Metazoa</taxon>
        <taxon>Chordata</taxon>
        <taxon>Craniata</taxon>
        <taxon>Vertebrata</taxon>
        <taxon>Euteleostomi</taxon>
        <taxon>Actinopterygii</taxon>
        <taxon>Neopterygii</taxon>
        <taxon>Teleostei</taxon>
        <taxon>Ostariophysi</taxon>
        <taxon>Cypriniformes</taxon>
        <taxon>Cyprinidae</taxon>
        <taxon>Cyprininae</taxon>
        <taxon>Sinocyclocheilus</taxon>
    </lineage>
</organism>
<feature type="domain" description="Chemokine interleukin-8-like" evidence="4">
    <location>
        <begin position="27"/>
        <end position="83"/>
    </location>
</feature>
<sequence length="130" mass="14323">MKTATFIVLVCLLVVEVKGHSLDVKGRCICADKGVNKVSRKAIEKVEIILPSPSCKRLEIVVTMRGAGQKCLNPGSRFTKKYILTAIQKMSTLEQGTEPPTAPWVLQQNSCPLLRVCVFTTHCCVCTWMG</sequence>
<dbReference type="AlphaFoldDB" id="A0A673FH15"/>
<keyword evidence="3" id="KW-0732">Signal</keyword>
<dbReference type="Pfam" id="PF00048">
    <property type="entry name" value="IL8"/>
    <property type="match status" value="1"/>
</dbReference>
<protein>
    <submittedName>
        <fullName evidence="5">Chemokine (C-X-C motif) ligand 11, duplicate 8</fullName>
    </submittedName>
</protein>
<evidence type="ECO:0000256" key="1">
    <source>
        <dbReference type="ARBA" id="ARBA00010665"/>
    </source>
</evidence>
<name>A0A673FH15_9TELE</name>
<dbReference type="InterPro" id="IPR001089">
    <property type="entry name" value="Chemokine_CXC"/>
</dbReference>
<dbReference type="InterPro" id="IPR036048">
    <property type="entry name" value="Interleukin_8-like_sf"/>
</dbReference>
<dbReference type="PRINTS" id="PR00436">
    <property type="entry name" value="INTERLEUKIN8"/>
</dbReference>
<reference evidence="5" key="1">
    <citation type="submission" date="2025-08" db="UniProtKB">
        <authorList>
            <consortium name="Ensembl"/>
        </authorList>
    </citation>
    <scope>IDENTIFICATION</scope>
</reference>
<dbReference type="CDD" id="cd00273">
    <property type="entry name" value="Chemokine_CXC"/>
    <property type="match status" value="1"/>
</dbReference>
<dbReference type="InterPro" id="IPR033899">
    <property type="entry name" value="CXC_Chemokine_domain"/>
</dbReference>
<evidence type="ECO:0000313" key="5">
    <source>
        <dbReference type="Ensembl" id="ENSSRHP00000001514.1"/>
    </source>
</evidence>
<proteinExistence type="inferred from homology"/>
<comment type="similarity">
    <text evidence="1">Belongs to the intercrine alpha (chemokine CxC) family.</text>
</comment>
<accession>A0A673FH15</accession>